<keyword evidence="6" id="KW-1185">Reference proteome</keyword>
<dbReference type="InterPro" id="IPR000719">
    <property type="entry name" value="Prot_kinase_dom"/>
</dbReference>
<evidence type="ECO:0000256" key="2">
    <source>
        <dbReference type="ARBA" id="ARBA00051243"/>
    </source>
</evidence>
<dbReference type="CDD" id="cd00192">
    <property type="entry name" value="PTKc"/>
    <property type="match status" value="1"/>
</dbReference>
<dbReference type="InterPro" id="IPR008266">
    <property type="entry name" value="Tyr_kinase_AS"/>
</dbReference>
<dbReference type="InterPro" id="IPR001245">
    <property type="entry name" value="Ser-Thr/Tyr_kinase_cat_dom"/>
</dbReference>
<evidence type="ECO:0000313" key="5">
    <source>
        <dbReference type="EMBL" id="CAG7829549.1"/>
    </source>
</evidence>
<comment type="subcellular location">
    <subcellularLocation>
        <location evidence="1">Membrane</location>
        <topology evidence="1">Single-pass membrane protein</topology>
    </subcellularLocation>
</comment>
<accession>A0A8J2LC89</accession>
<feature type="non-terminal residue" evidence="5">
    <location>
        <position position="514"/>
    </location>
</feature>
<keyword evidence="3" id="KW-0067">ATP-binding</keyword>
<proteinExistence type="predicted"/>
<dbReference type="PROSITE" id="PS00109">
    <property type="entry name" value="PROTEIN_KINASE_TYR"/>
    <property type="match status" value="1"/>
</dbReference>
<name>A0A8J2LC89_9HEXA</name>
<dbReference type="GO" id="GO:0043235">
    <property type="term" value="C:receptor complex"/>
    <property type="evidence" value="ECO:0007669"/>
    <property type="project" value="TreeGrafter"/>
</dbReference>
<comment type="catalytic activity">
    <reaction evidence="2">
        <text>L-tyrosyl-[protein] + ATP = O-phospho-L-tyrosyl-[protein] + ADP + H(+)</text>
        <dbReference type="Rhea" id="RHEA:10596"/>
        <dbReference type="Rhea" id="RHEA-COMP:10136"/>
        <dbReference type="Rhea" id="RHEA-COMP:20101"/>
        <dbReference type="ChEBI" id="CHEBI:15378"/>
        <dbReference type="ChEBI" id="CHEBI:30616"/>
        <dbReference type="ChEBI" id="CHEBI:46858"/>
        <dbReference type="ChEBI" id="CHEBI:61978"/>
        <dbReference type="ChEBI" id="CHEBI:456216"/>
        <dbReference type="EC" id="2.7.10.1"/>
    </reaction>
</comment>
<protein>
    <recommendedName>
        <fullName evidence="4">Protein kinase domain-containing protein</fullName>
    </recommendedName>
</protein>
<dbReference type="GO" id="GO:0007169">
    <property type="term" value="P:cell surface receptor protein tyrosine kinase signaling pathway"/>
    <property type="evidence" value="ECO:0007669"/>
    <property type="project" value="TreeGrafter"/>
</dbReference>
<dbReference type="SMART" id="SM00219">
    <property type="entry name" value="TyrKc"/>
    <property type="match status" value="1"/>
</dbReference>
<dbReference type="PANTHER" id="PTHR24416">
    <property type="entry name" value="TYROSINE-PROTEIN KINASE RECEPTOR"/>
    <property type="match status" value="1"/>
</dbReference>
<evidence type="ECO:0000259" key="4">
    <source>
        <dbReference type="PROSITE" id="PS50011"/>
    </source>
</evidence>
<dbReference type="InterPro" id="IPR050122">
    <property type="entry name" value="RTK"/>
</dbReference>
<dbReference type="OrthoDB" id="3256376at2759"/>
<evidence type="ECO:0000256" key="1">
    <source>
        <dbReference type="ARBA" id="ARBA00004167"/>
    </source>
</evidence>
<dbReference type="Pfam" id="PF07714">
    <property type="entry name" value="PK_Tyr_Ser-Thr"/>
    <property type="match status" value="1"/>
</dbReference>
<sequence length="514" mass="57299">VDSKWEVPRTALVLEEVLGEGEFGRVLKARFQNPNDTTGGAVVVAVKMLKDNEASGRSCKQEFMAEFSLLKQVDHHNVIKLLGACTSGPGPYYLIMEFAEFKSLRSFLRKCRKIEGLPNTSAATIRTNIFGAVAAEDNGWDQSFTVTPNEILGFSWQIAKGMAYLSDMKMVHRDLAARNVLLTSTKVCKISDFGLTRDIYVDDAYKKKSKDRVPVKWLAPECLADELYTTKSDVWAYGVLLWELANMGASPYPGIPSEQLYFLLKTGYRMPQPPNCSFQFYGLMRQCWADDPANRPTFRHLVTTLGVLLEDGIDYIQLNIPSVSNPAYEVYNSDSIPFSSTNLKTTLRSSSHPLFAATDESRAEGLDISVENLRLIDHEISTCEDLSLETSTEYNNTFVVHTYMNNEHNKEESQTATNSSQGPTVPISSSAYESPIKIKICSGDLSILQSIRQFGLTDVLRNYLCIEIGFTVCDAHGSVAIQKIEATRRIILLLVSPYQGGWDNKPSKILSSCC</sequence>
<feature type="domain" description="Protein kinase" evidence="4">
    <location>
        <begin position="12"/>
        <end position="309"/>
    </location>
</feature>
<dbReference type="PROSITE" id="PS00107">
    <property type="entry name" value="PROTEIN_KINASE_ATP"/>
    <property type="match status" value="1"/>
</dbReference>
<keyword evidence="3" id="KW-0547">Nucleotide-binding</keyword>
<evidence type="ECO:0000256" key="3">
    <source>
        <dbReference type="PROSITE-ProRule" id="PRU10141"/>
    </source>
</evidence>
<dbReference type="InterPro" id="IPR017441">
    <property type="entry name" value="Protein_kinase_ATP_BS"/>
</dbReference>
<dbReference type="InterPro" id="IPR020635">
    <property type="entry name" value="Tyr_kinase_cat_dom"/>
</dbReference>
<organism evidence="5 6">
    <name type="scientific">Allacma fusca</name>
    <dbReference type="NCBI Taxonomy" id="39272"/>
    <lineage>
        <taxon>Eukaryota</taxon>
        <taxon>Metazoa</taxon>
        <taxon>Ecdysozoa</taxon>
        <taxon>Arthropoda</taxon>
        <taxon>Hexapoda</taxon>
        <taxon>Collembola</taxon>
        <taxon>Symphypleona</taxon>
        <taxon>Sminthuridae</taxon>
        <taxon>Allacma</taxon>
    </lineage>
</organism>
<dbReference type="PANTHER" id="PTHR24416:SF617">
    <property type="entry name" value="RET ONCOGENE, ISOFORM A"/>
    <property type="match status" value="1"/>
</dbReference>
<dbReference type="EMBL" id="CAJVCH010551968">
    <property type="protein sequence ID" value="CAG7829549.1"/>
    <property type="molecule type" value="Genomic_DNA"/>
</dbReference>
<reference evidence="5" key="1">
    <citation type="submission" date="2021-06" db="EMBL/GenBank/DDBJ databases">
        <authorList>
            <person name="Hodson N. C."/>
            <person name="Mongue J. A."/>
            <person name="Jaron S. K."/>
        </authorList>
    </citation>
    <scope>NUCLEOTIDE SEQUENCE</scope>
</reference>
<gene>
    <name evidence="5" type="ORF">AFUS01_LOCUS39408</name>
</gene>
<dbReference type="Proteomes" id="UP000708208">
    <property type="component" value="Unassembled WGS sequence"/>
</dbReference>
<evidence type="ECO:0000313" key="6">
    <source>
        <dbReference type="Proteomes" id="UP000708208"/>
    </source>
</evidence>
<dbReference type="GO" id="GO:0005886">
    <property type="term" value="C:plasma membrane"/>
    <property type="evidence" value="ECO:0007669"/>
    <property type="project" value="TreeGrafter"/>
</dbReference>
<comment type="caution">
    <text evidence="5">The sequence shown here is derived from an EMBL/GenBank/DDBJ whole genome shotgun (WGS) entry which is preliminary data.</text>
</comment>
<dbReference type="AlphaFoldDB" id="A0A8J2LC89"/>
<dbReference type="FunFam" id="1.10.510.10:FF:000462">
    <property type="entry name" value="Receptor tyrosine kinase"/>
    <property type="match status" value="1"/>
</dbReference>
<feature type="binding site" evidence="3">
    <location>
        <position position="47"/>
    </location>
    <ligand>
        <name>ATP</name>
        <dbReference type="ChEBI" id="CHEBI:30616"/>
    </ligand>
</feature>
<dbReference type="PROSITE" id="PS50011">
    <property type="entry name" value="PROTEIN_KINASE_DOM"/>
    <property type="match status" value="1"/>
</dbReference>
<dbReference type="GO" id="GO:0005524">
    <property type="term" value="F:ATP binding"/>
    <property type="evidence" value="ECO:0007669"/>
    <property type="project" value="UniProtKB-UniRule"/>
</dbReference>
<dbReference type="GO" id="GO:0004714">
    <property type="term" value="F:transmembrane receptor protein tyrosine kinase activity"/>
    <property type="evidence" value="ECO:0007669"/>
    <property type="project" value="UniProtKB-EC"/>
</dbReference>